<feature type="domain" description="CRAL-TRIO" evidence="1">
    <location>
        <begin position="18"/>
        <end position="194"/>
    </location>
</feature>
<protein>
    <recommendedName>
        <fullName evidence="1">CRAL-TRIO domain-containing protein</fullName>
    </recommendedName>
</protein>
<evidence type="ECO:0000313" key="3">
    <source>
        <dbReference type="Proteomes" id="UP000198287"/>
    </source>
</evidence>
<dbReference type="Gene3D" id="3.40.525.10">
    <property type="entry name" value="CRAL-TRIO lipid binding domain"/>
    <property type="match status" value="1"/>
</dbReference>
<dbReference type="Proteomes" id="UP000198287">
    <property type="component" value="Unassembled WGS sequence"/>
</dbReference>
<dbReference type="InterPro" id="IPR051064">
    <property type="entry name" value="SEC14/CRAL-TRIO_domain"/>
</dbReference>
<dbReference type="Pfam" id="PF00650">
    <property type="entry name" value="CRAL_TRIO"/>
    <property type="match status" value="1"/>
</dbReference>
<dbReference type="OrthoDB" id="1434354at2759"/>
<dbReference type="InterPro" id="IPR036865">
    <property type="entry name" value="CRAL-TRIO_dom_sf"/>
</dbReference>
<dbReference type="GO" id="GO:0005737">
    <property type="term" value="C:cytoplasm"/>
    <property type="evidence" value="ECO:0007669"/>
    <property type="project" value="TreeGrafter"/>
</dbReference>
<name>A0A226EB45_FOLCA</name>
<dbReference type="PROSITE" id="PS50191">
    <property type="entry name" value="CRAL_TRIO"/>
    <property type="match status" value="1"/>
</dbReference>
<dbReference type="EMBL" id="LNIX01000005">
    <property type="protein sequence ID" value="OXA54785.1"/>
    <property type="molecule type" value="Genomic_DNA"/>
</dbReference>
<evidence type="ECO:0000313" key="2">
    <source>
        <dbReference type="EMBL" id="OXA54785.1"/>
    </source>
</evidence>
<keyword evidence="3" id="KW-1185">Reference proteome</keyword>
<proteinExistence type="predicted"/>
<dbReference type="CDD" id="cd00170">
    <property type="entry name" value="SEC14"/>
    <property type="match status" value="1"/>
</dbReference>
<gene>
    <name evidence="2" type="ORF">Fcan01_10388</name>
</gene>
<dbReference type="SUPFAM" id="SSF52087">
    <property type="entry name" value="CRAL/TRIO domain"/>
    <property type="match status" value="1"/>
</dbReference>
<dbReference type="InterPro" id="IPR001251">
    <property type="entry name" value="CRAL-TRIO_dom"/>
</dbReference>
<reference evidence="2 3" key="1">
    <citation type="submission" date="2015-12" db="EMBL/GenBank/DDBJ databases">
        <title>The genome of Folsomia candida.</title>
        <authorList>
            <person name="Faddeeva A."/>
            <person name="Derks M.F."/>
            <person name="Anvar Y."/>
            <person name="Smit S."/>
            <person name="Van Straalen N."/>
            <person name="Roelofs D."/>
        </authorList>
    </citation>
    <scope>NUCLEOTIDE SEQUENCE [LARGE SCALE GENOMIC DNA]</scope>
    <source>
        <strain evidence="2 3">VU population</strain>
        <tissue evidence="2">Whole body</tissue>
    </source>
</reference>
<dbReference type="OMA" id="KEEWSAY"/>
<accession>A0A226EB45</accession>
<organism evidence="2 3">
    <name type="scientific">Folsomia candida</name>
    <name type="common">Springtail</name>
    <dbReference type="NCBI Taxonomy" id="158441"/>
    <lineage>
        <taxon>Eukaryota</taxon>
        <taxon>Metazoa</taxon>
        <taxon>Ecdysozoa</taxon>
        <taxon>Arthropoda</taxon>
        <taxon>Hexapoda</taxon>
        <taxon>Collembola</taxon>
        <taxon>Entomobryomorpha</taxon>
        <taxon>Isotomoidea</taxon>
        <taxon>Isotomidae</taxon>
        <taxon>Proisotominae</taxon>
        <taxon>Folsomia</taxon>
    </lineage>
</organism>
<evidence type="ECO:0000259" key="1">
    <source>
        <dbReference type="PROSITE" id="PS50191"/>
    </source>
</evidence>
<comment type="caution">
    <text evidence="2">The sequence shown here is derived from an EMBL/GenBank/DDBJ whole genome shotgun (WGS) entry which is preliminary data.</text>
</comment>
<dbReference type="PANTHER" id="PTHR23324:SF83">
    <property type="entry name" value="SEC14-LIKE PROTEIN 2"/>
    <property type="match status" value="1"/>
</dbReference>
<sequence>MTVKWWKDYGMDNIQNEDWSQYEKNNPYHVDGVDKDGKPIMIYSLGEWDLRQASDEGRLKTLIRWVIKGTDEVHKITRDLFNQGKINGTQWTLIVNVDKFNAEQHLCAKCLTLFTDFATMYEKHFPGAAEEIILINALDSFDAALNVFRPLLSPPSRKALKVFGSNKEEWSAYLQAKIDPDQLPGSYGGTRKYD</sequence>
<dbReference type="PANTHER" id="PTHR23324">
    <property type="entry name" value="SEC14 RELATED PROTEIN"/>
    <property type="match status" value="1"/>
</dbReference>
<dbReference type="SMART" id="SM00516">
    <property type="entry name" value="SEC14"/>
    <property type="match status" value="1"/>
</dbReference>
<dbReference type="AlphaFoldDB" id="A0A226EB45"/>